<evidence type="ECO:0000313" key="2">
    <source>
        <dbReference type="Proteomes" id="UP001056291"/>
    </source>
</evidence>
<evidence type="ECO:0000313" key="1">
    <source>
        <dbReference type="EMBL" id="USG60346.1"/>
    </source>
</evidence>
<dbReference type="EMBL" id="CP098747">
    <property type="protein sequence ID" value="USG60346.1"/>
    <property type="molecule type" value="Genomic_DNA"/>
</dbReference>
<accession>A0ABY4W0E5</accession>
<sequence>MPGPSIAVVHLIRKANGIEPFAQFLVSYRRHADPTDHDLVLIFKDFKADEDAPFLSLLGDVAYKRYDFAGDGGLDIGPYVAVANDLKYDYFCFLNSFSQIEGDNWLTFLFNALTTAPQAGIVGATGSWESSGALDPPFPNIHVRSNGFMMSSACLQQMSFIDIRDKEDARAMESGPNSFTQQVRDQGKKPYLVDRYGTVWAEADWPQSATFRSGRQAGLMISDNRTRAFELGDDWTREYLYDMAWTGKPSSANPFKRHKLRHRLRRLIQPKRPQR</sequence>
<name>A0ABY4W0E5_9PROT</name>
<organism evidence="1 2">
    <name type="scientific">Sneathiella marina</name>
    <dbReference type="NCBI Taxonomy" id="2950108"/>
    <lineage>
        <taxon>Bacteria</taxon>
        <taxon>Pseudomonadati</taxon>
        <taxon>Pseudomonadota</taxon>
        <taxon>Alphaproteobacteria</taxon>
        <taxon>Sneathiellales</taxon>
        <taxon>Sneathiellaceae</taxon>
        <taxon>Sneathiella</taxon>
    </lineage>
</organism>
<protein>
    <recommendedName>
        <fullName evidence="3">Glycosyltransferase 2-like domain-containing protein</fullName>
    </recommendedName>
</protein>
<gene>
    <name evidence="1" type="ORF">NBZ79_14335</name>
</gene>
<evidence type="ECO:0008006" key="3">
    <source>
        <dbReference type="Google" id="ProtNLM"/>
    </source>
</evidence>
<dbReference type="Proteomes" id="UP001056291">
    <property type="component" value="Chromosome"/>
</dbReference>
<proteinExistence type="predicted"/>
<dbReference type="RefSeq" id="WP_251933227.1">
    <property type="nucleotide sequence ID" value="NZ_CP098747.1"/>
</dbReference>
<keyword evidence="2" id="KW-1185">Reference proteome</keyword>
<reference evidence="1" key="1">
    <citation type="submission" date="2022-06" db="EMBL/GenBank/DDBJ databases">
        <title>Sneathiella actinostolidae sp. nov., isolated from a sea anemonein the Western Pacific Ocean.</title>
        <authorList>
            <person name="Wei M.J."/>
        </authorList>
    </citation>
    <scope>NUCLEOTIDE SEQUENCE</scope>
    <source>
        <strain evidence="1">PHK-P5</strain>
    </source>
</reference>